<gene>
    <name evidence="1" type="ORF">NFRAN_0066</name>
    <name evidence="2" type="ORF">NFRAN_0480</name>
    <name evidence="3" type="ORF">NFRAN_1047</name>
    <name evidence="4" type="ORF">NFRAN_1978</name>
    <name evidence="5" type="ORF">NFRAN_2329</name>
</gene>
<dbReference type="KEGG" id="nfn:NFRAN_2329"/>
<evidence type="ECO:0000313" key="5">
    <source>
        <dbReference type="EMBL" id="VFJ14651.1"/>
    </source>
</evidence>
<evidence type="ECO:0000313" key="1">
    <source>
        <dbReference type="EMBL" id="VFJ12387.1"/>
    </source>
</evidence>
<dbReference type="KEGG" id="nfn:NFRAN_1047"/>
<keyword evidence="6" id="KW-1185">Reference proteome</keyword>
<dbReference type="EMBL" id="LR216287">
    <property type="protein sequence ID" value="VFJ12801.1"/>
    <property type="molecule type" value="Genomic_DNA"/>
</dbReference>
<dbReference type="EMBL" id="LR216287">
    <property type="protein sequence ID" value="VFJ12387.1"/>
    <property type="molecule type" value="Genomic_DNA"/>
</dbReference>
<sequence>MCIMAYICTFQVFLLGKHLKDYHTVSNEIMSLSGTGFKSTNLRLSRQNKEGYVNSL</sequence>
<dbReference type="EMBL" id="LR216287">
    <property type="protein sequence ID" value="VFJ14300.1"/>
    <property type="molecule type" value="Genomic_DNA"/>
</dbReference>
<reference evidence="2 6" key="1">
    <citation type="submission" date="2019-02" db="EMBL/GenBank/DDBJ databases">
        <authorList>
            <person name="Lehtovirta-Morley E L."/>
        </authorList>
    </citation>
    <scope>NUCLEOTIDE SEQUENCE [LARGE SCALE GENOMIC DNA]</scope>
    <source>
        <strain evidence="2">NFRAN1</strain>
    </source>
</reference>
<accession>A0A484I7M5</accession>
<protein>
    <submittedName>
        <fullName evidence="2">Uncharacterized protein</fullName>
    </submittedName>
</protein>
<dbReference type="KEGG" id="nfn:NFRAN_0066"/>
<dbReference type="EMBL" id="LR216287">
    <property type="protein sequence ID" value="VFJ13369.1"/>
    <property type="molecule type" value="Genomic_DNA"/>
</dbReference>
<dbReference type="KEGG" id="nfn:NFRAN_0480"/>
<evidence type="ECO:0000313" key="2">
    <source>
        <dbReference type="EMBL" id="VFJ12801.1"/>
    </source>
</evidence>
<evidence type="ECO:0000313" key="3">
    <source>
        <dbReference type="EMBL" id="VFJ13369.1"/>
    </source>
</evidence>
<proteinExistence type="predicted"/>
<organism evidence="2 6">
    <name type="scientific">Candidatus Nitrosocosmicus franklandianus</name>
    <dbReference type="NCBI Taxonomy" id="1798806"/>
    <lineage>
        <taxon>Archaea</taxon>
        <taxon>Nitrososphaerota</taxon>
        <taxon>Nitrososphaeria</taxon>
        <taxon>Nitrososphaerales</taxon>
        <taxon>Nitrososphaeraceae</taxon>
        <taxon>Candidatus Nitrosocosmicus</taxon>
    </lineage>
</organism>
<evidence type="ECO:0000313" key="4">
    <source>
        <dbReference type="EMBL" id="VFJ14300.1"/>
    </source>
</evidence>
<evidence type="ECO:0000313" key="6">
    <source>
        <dbReference type="Proteomes" id="UP000294299"/>
    </source>
</evidence>
<dbReference type="AlphaFoldDB" id="A0A484I7M5"/>
<dbReference type="Proteomes" id="UP000294299">
    <property type="component" value="Chromosome NFRAN"/>
</dbReference>
<dbReference type="KEGG" id="nfn:NFRAN_1978"/>
<dbReference type="EMBL" id="LR216287">
    <property type="protein sequence ID" value="VFJ14651.1"/>
    <property type="molecule type" value="Genomic_DNA"/>
</dbReference>
<name>A0A484I7M5_9ARCH</name>